<dbReference type="InterPro" id="IPR001995">
    <property type="entry name" value="Peptidase_A2_cat"/>
</dbReference>
<organism evidence="3 4">
    <name type="scientific">Petrolisthes manimaculis</name>
    <dbReference type="NCBI Taxonomy" id="1843537"/>
    <lineage>
        <taxon>Eukaryota</taxon>
        <taxon>Metazoa</taxon>
        <taxon>Ecdysozoa</taxon>
        <taxon>Arthropoda</taxon>
        <taxon>Crustacea</taxon>
        <taxon>Multicrustacea</taxon>
        <taxon>Malacostraca</taxon>
        <taxon>Eumalacostraca</taxon>
        <taxon>Eucarida</taxon>
        <taxon>Decapoda</taxon>
        <taxon>Pleocyemata</taxon>
        <taxon>Anomura</taxon>
        <taxon>Galatheoidea</taxon>
        <taxon>Porcellanidae</taxon>
        <taxon>Petrolisthes</taxon>
    </lineage>
</organism>
<dbReference type="GO" id="GO:0006508">
    <property type="term" value="P:proteolysis"/>
    <property type="evidence" value="ECO:0007669"/>
    <property type="project" value="InterPro"/>
</dbReference>
<proteinExistence type="predicted"/>
<dbReference type="Gene3D" id="4.10.60.10">
    <property type="entry name" value="Zinc finger, CCHC-type"/>
    <property type="match status" value="1"/>
</dbReference>
<dbReference type="PROSITE" id="PS50175">
    <property type="entry name" value="ASP_PROT_RETROV"/>
    <property type="match status" value="1"/>
</dbReference>
<gene>
    <name evidence="3" type="ORF">Pmani_012479</name>
</gene>
<sequence length="160" mass="17758">MCAVSTYKKQKKQEKTQPQKHNSGSQSPTTAPFYQCKYCRHSAGKCPAKEVTCGNCGHKGHWAKAENCPAREAQCRSCRKIGHFDKCCRSRSSEDTTPGSHQSQPHKGHACRSADNTTSPDTPTPVCVHVRYGKTTSRLHMLPDTGADVTIIRERHFAPF</sequence>
<feature type="domain" description="Peptidase A2" evidence="2">
    <location>
        <begin position="139"/>
        <end position="160"/>
    </location>
</feature>
<comment type="caution">
    <text evidence="3">The sequence shown here is derived from an EMBL/GenBank/DDBJ whole genome shotgun (WGS) entry which is preliminary data.</text>
</comment>
<reference evidence="3" key="1">
    <citation type="submission" date="2023-11" db="EMBL/GenBank/DDBJ databases">
        <title>Genome assemblies of two species of porcelain crab, Petrolisthes cinctipes and Petrolisthes manimaculis (Anomura: Porcellanidae).</title>
        <authorList>
            <person name="Angst P."/>
        </authorList>
    </citation>
    <scope>NUCLEOTIDE SEQUENCE</scope>
    <source>
        <strain evidence="3">PB745_02</strain>
        <tissue evidence="3">Gill</tissue>
    </source>
</reference>
<evidence type="ECO:0000313" key="4">
    <source>
        <dbReference type="Proteomes" id="UP001292094"/>
    </source>
</evidence>
<protein>
    <recommendedName>
        <fullName evidence="2">Peptidase A2 domain-containing protein</fullName>
    </recommendedName>
</protein>
<feature type="region of interest" description="Disordered" evidence="1">
    <location>
        <begin position="1"/>
        <end position="30"/>
    </location>
</feature>
<feature type="compositionally biased region" description="Polar residues" evidence="1">
    <location>
        <begin position="21"/>
        <end position="30"/>
    </location>
</feature>
<evidence type="ECO:0000313" key="3">
    <source>
        <dbReference type="EMBL" id="KAK4316350.1"/>
    </source>
</evidence>
<dbReference type="GO" id="GO:0004190">
    <property type="term" value="F:aspartic-type endopeptidase activity"/>
    <property type="evidence" value="ECO:0007669"/>
    <property type="project" value="InterPro"/>
</dbReference>
<keyword evidence="4" id="KW-1185">Reference proteome</keyword>
<dbReference type="AlphaFoldDB" id="A0AAE1PWY3"/>
<accession>A0AAE1PWY3</accession>
<dbReference type="EMBL" id="JAWZYT010001027">
    <property type="protein sequence ID" value="KAK4316350.1"/>
    <property type="molecule type" value="Genomic_DNA"/>
</dbReference>
<dbReference type="Proteomes" id="UP001292094">
    <property type="component" value="Unassembled WGS sequence"/>
</dbReference>
<evidence type="ECO:0000256" key="1">
    <source>
        <dbReference type="SAM" id="MobiDB-lite"/>
    </source>
</evidence>
<name>A0AAE1PWY3_9EUCA</name>
<feature type="region of interest" description="Disordered" evidence="1">
    <location>
        <begin position="88"/>
        <end position="122"/>
    </location>
</feature>
<evidence type="ECO:0000259" key="2">
    <source>
        <dbReference type="PROSITE" id="PS50175"/>
    </source>
</evidence>